<evidence type="ECO:0000256" key="11">
    <source>
        <dbReference type="ARBA" id="ARBA00023242"/>
    </source>
</evidence>
<evidence type="ECO:0000256" key="13">
    <source>
        <dbReference type="PROSITE-ProRule" id="PRU00042"/>
    </source>
</evidence>
<dbReference type="GO" id="GO:0008270">
    <property type="term" value="F:zinc ion binding"/>
    <property type="evidence" value="ECO:0007669"/>
    <property type="project" value="UniProtKB-KW"/>
</dbReference>
<keyword evidence="9" id="KW-1015">Disulfide bond</keyword>
<protein>
    <submittedName>
        <fullName evidence="18">Uncharacterized protein</fullName>
    </submittedName>
</protein>
<dbReference type="SMART" id="SM00020">
    <property type="entry name" value="Tryp_SPc"/>
    <property type="match status" value="1"/>
</dbReference>
<feature type="compositionally biased region" description="Polar residues" evidence="14">
    <location>
        <begin position="417"/>
        <end position="427"/>
    </location>
</feature>
<keyword evidence="6" id="KW-0862">Zinc</keyword>
<keyword evidence="10" id="KW-0804">Transcription</keyword>
<dbReference type="InterPro" id="IPR036236">
    <property type="entry name" value="Znf_C2H2_sf"/>
</dbReference>
<evidence type="ECO:0000256" key="1">
    <source>
        <dbReference type="ARBA" id="ARBA00004123"/>
    </source>
</evidence>
<evidence type="ECO:0000256" key="14">
    <source>
        <dbReference type="SAM" id="MobiDB-lite"/>
    </source>
</evidence>
<dbReference type="SUPFAM" id="SSF57667">
    <property type="entry name" value="beta-beta-alpha zinc fingers"/>
    <property type="match status" value="1"/>
</dbReference>
<dbReference type="PRINTS" id="PR00722">
    <property type="entry name" value="CHYMOTRYPSIN"/>
</dbReference>
<dbReference type="Gene3D" id="3.30.160.60">
    <property type="entry name" value="Classic Zinc Finger"/>
    <property type="match status" value="2"/>
</dbReference>
<dbReference type="SUPFAM" id="SSF50494">
    <property type="entry name" value="Trypsin-like serine proteases"/>
    <property type="match status" value="1"/>
</dbReference>
<dbReference type="InterPro" id="IPR009003">
    <property type="entry name" value="Peptidase_S1_PA"/>
</dbReference>
<dbReference type="FunFam" id="3.30.160.60:FF:001506">
    <property type="entry name" value="Zinc finger protein"/>
    <property type="match status" value="1"/>
</dbReference>
<dbReference type="InterPro" id="IPR001254">
    <property type="entry name" value="Trypsin_dom"/>
</dbReference>
<dbReference type="PROSITE" id="PS50157">
    <property type="entry name" value="ZINC_FINGER_C2H2_2"/>
    <property type="match status" value="2"/>
</dbReference>
<evidence type="ECO:0000256" key="3">
    <source>
        <dbReference type="ARBA" id="ARBA00022723"/>
    </source>
</evidence>
<comment type="similarity">
    <text evidence="12">Belongs to the peptidase S1 family. CLIP subfamily.</text>
</comment>
<evidence type="ECO:0000256" key="6">
    <source>
        <dbReference type="ARBA" id="ARBA00022833"/>
    </source>
</evidence>
<dbReference type="InterPro" id="IPR018114">
    <property type="entry name" value="TRYPSIN_HIS"/>
</dbReference>
<evidence type="ECO:0000256" key="2">
    <source>
        <dbReference type="ARBA" id="ARBA00006991"/>
    </source>
</evidence>
<dbReference type="Gene3D" id="2.40.10.10">
    <property type="entry name" value="Trypsin-like serine proteases"/>
    <property type="match status" value="1"/>
</dbReference>
<evidence type="ECO:0000256" key="7">
    <source>
        <dbReference type="ARBA" id="ARBA00023015"/>
    </source>
</evidence>
<feature type="region of interest" description="Disordered" evidence="14">
    <location>
        <begin position="607"/>
        <end position="654"/>
    </location>
</feature>
<sequence>MMFWVLLLALSPLNVSTDEGCGISHAEGWNRIVVGQAALPGAFPWAASLKYCLNGEKPSCKTYIDYGWCSGTLISNKKVLTAGHCIPRSVTWVVDSAILGAVRLDENQQNGVSYPISDVLLHPYYQYNNNHVPANNDIAIVTLKDVVAFTQFIRPICLPSLPALRNKQFLGYHPFVAGWGGTRDKERNIHVMRSETLLYQQIPVVSAKICQTHYANAIRETQMCAGGQGNGTCSGDPGSGLTIYFRDVGPRTEGIQASSLDTTLSRKVEGDSGRDGAILRLGYHGGQQQRWGWRRMKYQNDPEILGLPVDSLMSSWGPQSPTGGDHLLVDSGKVMLGGGTDDDEDTKSPMDDLDLLLTSSSSVGGGGGGSEPNNNNDLAELKPLPPFTGYTGHLSINGISGHHYHTIAAAPSPPRLETNNNSSDATNQNHIYYTDQVVSSSTMDCTLDNIKTESVDYSSLLAPDIEDIAAIISSAIADTTVPNHQASSNGDVSRESWIDAFIDNACSQSSPANGKIISAESLQEFVASSGFGVTSTPTGNVLYHQQIKREPSSYMPLLQSRLQNGPPKNELYSSLVSECPSPSSSTPYLAHSPPGHVVSTSDLVRYNPVHSSTRPSPELQVSYPHTTTPGKKSKSKSKSKSAPATSTVVYSEPSLGKEKPVHRCTICNRGFLNKSNIKVHLRTHTGEKPFRCEVCGKAFRQKAHLIKHAQIHKRIGRD</sequence>
<dbReference type="Proteomes" id="UP000466442">
    <property type="component" value="Unassembled WGS sequence"/>
</dbReference>
<evidence type="ECO:0000256" key="5">
    <source>
        <dbReference type="ARBA" id="ARBA00022771"/>
    </source>
</evidence>
<dbReference type="FunFam" id="2.40.10.10:FF:000068">
    <property type="entry name" value="transmembrane protease serine 2"/>
    <property type="match status" value="1"/>
</dbReference>
<comment type="subcellular location">
    <subcellularLocation>
        <location evidence="1">Nucleus</location>
    </subcellularLocation>
</comment>
<evidence type="ECO:0000256" key="12">
    <source>
        <dbReference type="ARBA" id="ARBA00024195"/>
    </source>
</evidence>
<dbReference type="GO" id="GO:0006508">
    <property type="term" value="P:proteolysis"/>
    <property type="evidence" value="ECO:0007669"/>
    <property type="project" value="InterPro"/>
</dbReference>
<dbReference type="SMART" id="SM00355">
    <property type="entry name" value="ZnF_C2H2"/>
    <property type="match status" value="2"/>
</dbReference>
<evidence type="ECO:0000313" key="18">
    <source>
        <dbReference type="EMBL" id="KAF6203516.1"/>
    </source>
</evidence>
<evidence type="ECO:0000259" key="16">
    <source>
        <dbReference type="PROSITE" id="PS50157"/>
    </source>
</evidence>
<keyword evidence="7" id="KW-0805">Transcription regulation</keyword>
<feature type="domain" description="C2H2-type" evidence="16">
    <location>
        <begin position="690"/>
        <end position="712"/>
    </location>
</feature>
<dbReference type="Pfam" id="PF00096">
    <property type="entry name" value="zf-C2H2"/>
    <property type="match status" value="1"/>
</dbReference>
<dbReference type="InterPro" id="IPR043504">
    <property type="entry name" value="Peptidase_S1_PA_chymotrypsin"/>
</dbReference>
<reference evidence="18" key="1">
    <citation type="journal article" date="2021" name="Mol. Ecol. Resour.">
        <title>Apolygus lucorum genome provides insights into omnivorousness and mesophyll feeding.</title>
        <authorList>
            <person name="Liu Y."/>
            <person name="Liu H."/>
            <person name="Wang H."/>
            <person name="Huang T."/>
            <person name="Liu B."/>
            <person name="Yang B."/>
            <person name="Yin L."/>
            <person name="Li B."/>
            <person name="Zhang Y."/>
            <person name="Zhang S."/>
            <person name="Jiang F."/>
            <person name="Zhang X."/>
            <person name="Ren Y."/>
            <person name="Wang B."/>
            <person name="Wang S."/>
            <person name="Lu Y."/>
            <person name="Wu K."/>
            <person name="Fan W."/>
            <person name="Wang G."/>
        </authorList>
    </citation>
    <scope>NUCLEOTIDE SEQUENCE</scope>
    <source>
        <strain evidence="18">12Hb</strain>
    </source>
</reference>
<dbReference type="InterPro" id="IPR013087">
    <property type="entry name" value="Znf_C2H2_type"/>
</dbReference>
<keyword evidence="4" id="KW-0677">Repeat</keyword>
<evidence type="ECO:0000313" key="19">
    <source>
        <dbReference type="Proteomes" id="UP000466442"/>
    </source>
</evidence>
<keyword evidence="11" id="KW-0539">Nucleus</keyword>
<evidence type="ECO:0000256" key="15">
    <source>
        <dbReference type="SAM" id="SignalP"/>
    </source>
</evidence>
<dbReference type="InterPro" id="IPR051487">
    <property type="entry name" value="Ser/Thr_Proteases_Immune/Dev"/>
</dbReference>
<feature type="signal peptide" evidence="15">
    <location>
        <begin position="1"/>
        <end position="17"/>
    </location>
</feature>
<feature type="region of interest" description="Disordered" evidence="14">
    <location>
        <begin position="333"/>
        <end position="382"/>
    </location>
</feature>
<name>A0A8S9X621_APOLU</name>
<feature type="region of interest" description="Disordered" evidence="14">
    <location>
        <begin position="405"/>
        <end position="427"/>
    </location>
</feature>
<dbReference type="AlphaFoldDB" id="A0A8S9X621"/>
<keyword evidence="15" id="KW-0732">Signal</keyword>
<keyword evidence="19" id="KW-1185">Reference proteome</keyword>
<accession>A0A8S9X621</accession>
<feature type="domain" description="C2H2-type" evidence="16">
    <location>
        <begin position="662"/>
        <end position="689"/>
    </location>
</feature>
<dbReference type="PROSITE" id="PS50240">
    <property type="entry name" value="TRYPSIN_DOM"/>
    <property type="match status" value="1"/>
</dbReference>
<dbReference type="Pfam" id="PF00089">
    <property type="entry name" value="Trypsin"/>
    <property type="match status" value="1"/>
</dbReference>
<dbReference type="CDD" id="cd00190">
    <property type="entry name" value="Tryp_SPc"/>
    <property type="match status" value="1"/>
</dbReference>
<dbReference type="GO" id="GO:0005634">
    <property type="term" value="C:nucleus"/>
    <property type="evidence" value="ECO:0007669"/>
    <property type="project" value="UniProtKB-SubCell"/>
</dbReference>
<evidence type="ECO:0000256" key="4">
    <source>
        <dbReference type="ARBA" id="ARBA00022737"/>
    </source>
</evidence>
<keyword evidence="3" id="KW-0479">Metal-binding</keyword>
<evidence type="ECO:0000259" key="17">
    <source>
        <dbReference type="PROSITE" id="PS50240"/>
    </source>
</evidence>
<dbReference type="PROSITE" id="PS00028">
    <property type="entry name" value="ZINC_FINGER_C2H2_1"/>
    <property type="match status" value="2"/>
</dbReference>
<evidence type="ECO:0000256" key="10">
    <source>
        <dbReference type="ARBA" id="ARBA00023163"/>
    </source>
</evidence>
<dbReference type="FunFam" id="3.30.160.60:FF:001499">
    <property type="entry name" value="Zinc finger protein"/>
    <property type="match status" value="1"/>
</dbReference>
<dbReference type="InterPro" id="IPR001314">
    <property type="entry name" value="Peptidase_S1A"/>
</dbReference>
<feature type="domain" description="Peptidase S1" evidence="17">
    <location>
        <begin position="32"/>
        <end position="297"/>
    </location>
</feature>
<feature type="chain" id="PRO_5035788856" evidence="15">
    <location>
        <begin position="18"/>
        <end position="718"/>
    </location>
</feature>
<dbReference type="EMBL" id="WIXP02000010">
    <property type="protein sequence ID" value="KAF6203516.1"/>
    <property type="molecule type" value="Genomic_DNA"/>
</dbReference>
<evidence type="ECO:0000256" key="8">
    <source>
        <dbReference type="ARBA" id="ARBA00023125"/>
    </source>
</evidence>
<gene>
    <name evidence="18" type="ORF">GE061_001847</name>
</gene>
<evidence type="ECO:0000256" key="9">
    <source>
        <dbReference type="ARBA" id="ARBA00023157"/>
    </source>
</evidence>
<dbReference type="PROSITE" id="PS00134">
    <property type="entry name" value="TRYPSIN_HIS"/>
    <property type="match status" value="1"/>
</dbReference>
<dbReference type="OrthoDB" id="6077919at2759"/>
<keyword evidence="8" id="KW-0238">DNA-binding</keyword>
<comment type="similarity">
    <text evidence="2">Belongs to the krueppel C2H2-type zinc-finger protein family.</text>
</comment>
<dbReference type="GO" id="GO:0004252">
    <property type="term" value="F:serine-type endopeptidase activity"/>
    <property type="evidence" value="ECO:0007669"/>
    <property type="project" value="InterPro"/>
</dbReference>
<comment type="caution">
    <text evidence="18">The sequence shown here is derived from an EMBL/GenBank/DDBJ whole genome shotgun (WGS) entry which is preliminary data.</text>
</comment>
<proteinExistence type="inferred from homology"/>
<organism evidence="18 19">
    <name type="scientific">Apolygus lucorum</name>
    <name type="common">Small green plant bug</name>
    <name type="synonym">Lygocoris lucorum</name>
    <dbReference type="NCBI Taxonomy" id="248454"/>
    <lineage>
        <taxon>Eukaryota</taxon>
        <taxon>Metazoa</taxon>
        <taxon>Ecdysozoa</taxon>
        <taxon>Arthropoda</taxon>
        <taxon>Hexapoda</taxon>
        <taxon>Insecta</taxon>
        <taxon>Pterygota</taxon>
        <taxon>Neoptera</taxon>
        <taxon>Paraneoptera</taxon>
        <taxon>Hemiptera</taxon>
        <taxon>Heteroptera</taxon>
        <taxon>Panheteroptera</taxon>
        <taxon>Cimicomorpha</taxon>
        <taxon>Miridae</taxon>
        <taxon>Mirini</taxon>
        <taxon>Apolygus</taxon>
    </lineage>
</organism>
<dbReference type="PANTHER" id="PTHR24256">
    <property type="entry name" value="TRYPTASE-RELATED"/>
    <property type="match status" value="1"/>
</dbReference>
<keyword evidence="5 13" id="KW-0863">Zinc-finger</keyword>
<dbReference type="GO" id="GO:0003677">
    <property type="term" value="F:DNA binding"/>
    <property type="evidence" value="ECO:0007669"/>
    <property type="project" value="UniProtKB-KW"/>
</dbReference>